<dbReference type="SUPFAM" id="SSF52540">
    <property type="entry name" value="P-loop containing nucleoside triphosphate hydrolases"/>
    <property type="match status" value="1"/>
</dbReference>
<dbReference type="AlphaFoldDB" id="E1EZ16"/>
<dbReference type="InterPro" id="IPR050079">
    <property type="entry name" value="DEAD_box_RNA_helicase"/>
</dbReference>
<keyword evidence="4 6" id="KW-0067">ATP-binding</keyword>
<keyword evidence="1 6" id="KW-0547">Nucleotide-binding</keyword>
<dbReference type="GO" id="GO:0005829">
    <property type="term" value="C:cytosol"/>
    <property type="evidence" value="ECO:0007669"/>
    <property type="project" value="TreeGrafter"/>
</dbReference>
<evidence type="ECO:0000259" key="8">
    <source>
        <dbReference type="PROSITE" id="PS51192"/>
    </source>
</evidence>
<feature type="region of interest" description="Disordered" evidence="7">
    <location>
        <begin position="32"/>
        <end position="60"/>
    </location>
</feature>
<dbReference type="PROSITE" id="PS00039">
    <property type="entry name" value="DEAD_ATP_HELICASE"/>
    <property type="match status" value="1"/>
</dbReference>
<dbReference type="SMART" id="SM00487">
    <property type="entry name" value="DEXDc"/>
    <property type="match status" value="1"/>
</dbReference>
<evidence type="ECO:0000259" key="9">
    <source>
        <dbReference type="PROSITE" id="PS51194"/>
    </source>
</evidence>
<dbReference type="InterPro" id="IPR014014">
    <property type="entry name" value="RNA_helicase_DEAD_Q_motif"/>
</dbReference>
<evidence type="ECO:0000256" key="3">
    <source>
        <dbReference type="ARBA" id="ARBA00022806"/>
    </source>
</evidence>
<comment type="caution">
    <text evidence="11">The sequence shown here is derived from an EMBL/GenBank/DDBJ whole genome shotgun (WGS) entry which is preliminary data.</text>
</comment>
<evidence type="ECO:0000259" key="10">
    <source>
        <dbReference type="PROSITE" id="PS51195"/>
    </source>
</evidence>
<evidence type="ECO:0000256" key="2">
    <source>
        <dbReference type="ARBA" id="ARBA00022801"/>
    </source>
</evidence>
<sequence length="577" mass="64464">MDRIIKKVTIKCIGGVFMTRFALFEDESTSENTAENTSLANTVFTGNSTPASKSPEGPTRSPLLCDASEALKTTSTGATFSSLGVSPMLVQLLSQYTITVPTDIQQKSLPYTMQGRDFCGIARTGSGKTLCFALPILQELSQDPYGIFALVLTPTRELALQIEQQMNAYGNPLGVQAQSLIGGKDSVEQSAILDSRPHILIATPGRLAYMLESAVAQRNFRRMKYLVLDEADRLLCGDPEFNKQLTMILQALPPINKRTTFLFTATLSNNLKHFLASNPNTVSSGDNQEQRIERFVYVNVEGKDMALVQQLIQKYLLIPQPSHKITWLAWLLSMISGIQINKRSDSIIANTEYRLDDLADLSLNHSSSLGSKLTDERVKELIVLGGVRSIIIFTDTCTSCSELELTLAELKFPVCALHGLMTLDQRIYNMKLFKTYQARILVATDLASRGLDIDTVDLVINYNVPSTPDDYIHRVGRTCRAGRDGCAITFMEAPERDRLYAIEEQTQRQLTSLRYVIDRTNNDRVIRVSEEVVLTAYYITVSSANITAKLKREEQGVTEQNEKRNKWRLEKRCGVKL</sequence>
<feature type="domain" description="DEAD-box RNA helicase Q" evidence="10">
    <location>
        <begin position="78"/>
        <end position="106"/>
    </location>
</feature>
<feature type="short sequence motif" description="Q motif" evidence="5">
    <location>
        <begin position="78"/>
        <end position="106"/>
    </location>
</feature>
<dbReference type="STRING" id="658858.E1EZ16"/>
<reference evidence="11 12" key="1">
    <citation type="journal article" date="2010" name="BMC Genomics">
        <title>Genome analysis and comparative genomics of a Giardia intestinalis assemblage E isolate.</title>
        <authorList>
            <person name="Jerlstrom-Hultqvist J."/>
            <person name="Franzen O."/>
            <person name="Ankarklev J."/>
            <person name="Xu F."/>
            <person name="Nohynkova E."/>
            <person name="Andersson J.O."/>
            <person name="Svard S.G."/>
            <person name="Andersson B."/>
        </authorList>
    </citation>
    <scope>NUCLEOTIDE SEQUENCE [LARGE SCALE GENOMIC DNA]</scope>
    <source>
        <strain evidence="11 12">P15</strain>
    </source>
</reference>
<dbReference type="SMART" id="SM00490">
    <property type="entry name" value="HELICc"/>
    <property type="match status" value="1"/>
</dbReference>
<evidence type="ECO:0000256" key="1">
    <source>
        <dbReference type="ARBA" id="ARBA00022741"/>
    </source>
</evidence>
<dbReference type="InterPro" id="IPR000629">
    <property type="entry name" value="RNA-helicase_DEAD-box_CS"/>
</dbReference>
<evidence type="ECO:0000256" key="4">
    <source>
        <dbReference type="ARBA" id="ARBA00022840"/>
    </source>
</evidence>
<dbReference type="PROSITE" id="PS51194">
    <property type="entry name" value="HELICASE_CTER"/>
    <property type="match status" value="1"/>
</dbReference>
<proteinExistence type="inferred from homology"/>
<dbReference type="CDD" id="cd18787">
    <property type="entry name" value="SF2_C_DEAD"/>
    <property type="match status" value="1"/>
</dbReference>
<evidence type="ECO:0000313" key="11">
    <source>
        <dbReference type="EMBL" id="EFO64544.1"/>
    </source>
</evidence>
<dbReference type="Pfam" id="PF00270">
    <property type="entry name" value="DEAD"/>
    <property type="match status" value="1"/>
</dbReference>
<protein>
    <submittedName>
        <fullName evidence="11">ATP-dependent RNA helicase</fullName>
    </submittedName>
</protein>
<dbReference type="OMA" id="IWKNSIQ"/>
<dbReference type="VEuPathDB" id="GiardiaDB:GLP15_4825"/>
<dbReference type="InterPro" id="IPR014001">
    <property type="entry name" value="Helicase_ATP-bd"/>
</dbReference>
<comment type="similarity">
    <text evidence="6">Belongs to the DEAD box helicase family.</text>
</comment>
<dbReference type="GO" id="GO:0003676">
    <property type="term" value="F:nucleic acid binding"/>
    <property type="evidence" value="ECO:0007669"/>
    <property type="project" value="InterPro"/>
</dbReference>
<name>E1EZ16_GIAIA</name>
<feature type="compositionally biased region" description="Polar residues" evidence="7">
    <location>
        <begin position="32"/>
        <end position="52"/>
    </location>
</feature>
<dbReference type="GO" id="GO:0016787">
    <property type="term" value="F:hydrolase activity"/>
    <property type="evidence" value="ECO:0007669"/>
    <property type="project" value="UniProtKB-KW"/>
</dbReference>
<keyword evidence="2 6" id="KW-0378">Hydrolase</keyword>
<dbReference type="Proteomes" id="UP000008974">
    <property type="component" value="Unassembled WGS sequence"/>
</dbReference>
<organism evidence="11 12">
    <name type="scientific">Giardia intestinalis (strain P15)</name>
    <name type="common">Giardia lamblia</name>
    <dbReference type="NCBI Taxonomy" id="658858"/>
    <lineage>
        <taxon>Eukaryota</taxon>
        <taxon>Metamonada</taxon>
        <taxon>Diplomonadida</taxon>
        <taxon>Hexamitidae</taxon>
        <taxon>Giardiinae</taxon>
        <taxon>Giardia</taxon>
    </lineage>
</organism>
<feature type="domain" description="Helicase ATP-binding" evidence="8">
    <location>
        <begin position="109"/>
        <end position="285"/>
    </location>
</feature>
<dbReference type="EMBL" id="ACVC01000080">
    <property type="protein sequence ID" value="EFO64544.1"/>
    <property type="molecule type" value="Genomic_DNA"/>
</dbReference>
<dbReference type="InterPro" id="IPR027417">
    <property type="entry name" value="P-loop_NTPase"/>
</dbReference>
<dbReference type="InterPro" id="IPR011545">
    <property type="entry name" value="DEAD/DEAH_box_helicase_dom"/>
</dbReference>
<evidence type="ECO:0000256" key="5">
    <source>
        <dbReference type="PROSITE-ProRule" id="PRU00552"/>
    </source>
</evidence>
<dbReference type="OrthoDB" id="10261904at2759"/>
<accession>E1EZ16</accession>
<evidence type="ECO:0000256" key="6">
    <source>
        <dbReference type="RuleBase" id="RU000492"/>
    </source>
</evidence>
<dbReference type="PROSITE" id="PS51192">
    <property type="entry name" value="HELICASE_ATP_BIND_1"/>
    <property type="match status" value="1"/>
</dbReference>
<dbReference type="GO" id="GO:0005524">
    <property type="term" value="F:ATP binding"/>
    <property type="evidence" value="ECO:0007669"/>
    <property type="project" value="UniProtKB-KW"/>
</dbReference>
<evidence type="ECO:0000256" key="7">
    <source>
        <dbReference type="SAM" id="MobiDB-lite"/>
    </source>
</evidence>
<dbReference type="Gene3D" id="3.40.50.300">
    <property type="entry name" value="P-loop containing nucleotide triphosphate hydrolases"/>
    <property type="match status" value="2"/>
</dbReference>
<dbReference type="InterPro" id="IPR001650">
    <property type="entry name" value="Helicase_C-like"/>
</dbReference>
<feature type="domain" description="Helicase C-terminal" evidence="9">
    <location>
        <begin position="377"/>
        <end position="521"/>
    </location>
</feature>
<gene>
    <name evidence="11" type="ORF">GLP15_4825</name>
</gene>
<dbReference type="Pfam" id="PF00271">
    <property type="entry name" value="Helicase_C"/>
    <property type="match status" value="1"/>
</dbReference>
<dbReference type="PROSITE" id="PS51195">
    <property type="entry name" value="Q_MOTIF"/>
    <property type="match status" value="1"/>
</dbReference>
<evidence type="ECO:0000313" key="12">
    <source>
        <dbReference type="Proteomes" id="UP000008974"/>
    </source>
</evidence>
<keyword evidence="3 6" id="KW-0347">Helicase</keyword>
<dbReference type="GO" id="GO:0003724">
    <property type="term" value="F:RNA helicase activity"/>
    <property type="evidence" value="ECO:0007669"/>
    <property type="project" value="InterPro"/>
</dbReference>
<dbReference type="PANTHER" id="PTHR47959:SF24">
    <property type="entry name" value="ATP-DEPENDENT RNA HELICASE"/>
    <property type="match status" value="1"/>
</dbReference>
<dbReference type="PANTHER" id="PTHR47959">
    <property type="entry name" value="ATP-DEPENDENT RNA HELICASE RHLE-RELATED"/>
    <property type="match status" value="1"/>
</dbReference>